<sequence length="141" mass="15023">MPWNAIIGTVRPGAQSDSWRTPATGAAAATRSGIQHATREVIIAPLDMPAKKTRLVSMQVLASASSNMPSSQVRSALPEEVFHRSTGRSIAGVIVMNPCLSPVAPRPENCTWIAADSDHPCRSITSGSARVPSYTGGRWRM</sequence>
<organism evidence="1">
    <name type="scientific">freshwater metagenome</name>
    <dbReference type="NCBI Taxonomy" id="449393"/>
    <lineage>
        <taxon>unclassified sequences</taxon>
        <taxon>metagenomes</taxon>
        <taxon>ecological metagenomes</taxon>
    </lineage>
</organism>
<evidence type="ECO:0000313" key="1">
    <source>
        <dbReference type="EMBL" id="CAB4852899.1"/>
    </source>
</evidence>
<proteinExistence type="predicted"/>
<dbReference type="EMBL" id="CAFBIY010000172">
    <property type="protein sequence ID" value="CAB4852899.1"/>
    <property type="molecule type" value="Genomic_DNA"/>
</dbReference>
<reference evidence="1" key="1">
    <citation type="submission" date="2020-05" db="EMBL/GenBank/DDBJ databases">
        <authorList>
            <person name="Chiriac C."/>
            <person name="Salcher M."/>
            <person name="Ghai R."/>
            <person name="Kavagutti S V."/>
        </authorList>
    </citation>
    <scope>NUCLEOTIDE SEQUENCE</scope>
</reference>
<protein>
    <submittedName>
        <fullName evidence="1">Unannotated protein</fullName>
    </submittedName>
</protein>
<name>A0A6J7C9B2_9ZZZZ</name>
<gene>
    <name evidence="1" type="ORF">UFOPK3267_02421</name>
</gene>
<accession>A0A6J7C9B2</accession>
<dbReference type="AlphaFoldDB" id="A0A6J7C9B2"/>